<dbReference type="Pfam" id="PF00903">
    <property type="entry name" value="Glyoxalase"/>
    <property type="match status" value="1"/>
</dbReference>
<reference evidence="2 3" key="1">
    <citation type="journal article" date="2017" name="Nature">
        <title>The Apostasia genome and the evolution of orchids.</title>
        <authorList>
            <person name="Zhang G.Q."/>
            <person name="Liu K.W."/>
            <person name="Li Z."/>
            <person name="Lohaus R."/>
            <person name="Hsiao Y.Y."/>
            <person name="Niu S.C."/>
            <person name="Wang J.Y."/>
            <person name="Lin Y.C."/>
            <person name="Xu Q."/>
            <person name="Chen L.J."/>
            <person name="Yoshida K."/>
            <person name="Fujiwara S."/>
            <person name="Wang Z.W."/>
            <person name="Zhang Y.Q."/>
            <person name="Mitsuda N."/>
            <person name="Wang M."/>
            <person name="Liu G.H."/>
            <person name="Pecoraro L."/>
            <person name="Huang H.X."/>
            <person name="Xiao X.J."/>
            <person name="Lin M."/>
            <person name="Wu X.Y."/>
            <person name="Wu W.L."/>
            <person name="Chen Y.Y."/>
            <person name="Chang S.B."/>
            <person name="Sakamoto S."/>
            <person name="Ohme-Takagi M."/>
            <person name="Yagi M."/>
            <person name="Zeng S.J."/>
            <person name="Shen C.Y."/>
            <person name="Yeh C.M."/>
            <person name="Luo Y.B."/>
            <person name="Tsai W.C."/>
            <person name="Van de Peer Y."/>
            <person name="Liu Z.J."/>
        </authorList>
    </citation>
    <scope>NUCLEOTIDE SEQUENCE [LARGE SCALE GENOMIC DNA]</scope>
    <source>
        <strain evidence="3">cv. Shenzhen</strain>
        <tissue evidence="2">Stem</tissue>
    </source>
</reference>
<accession>A0A2I0BDD3</accession>
<dbReference type="Gene3D" id="3.10.180.10">
    <property type="entry name" value="2,3-Dihydroxybiphenyl 1,2-Dioxygenase, domain 1"/>
    <property type="match status" value="1"/>
</dbReference>
<dbReference type="PROSITE" id="PS51819">
    <property type="entry name" value="VOC"/>
    <property type="match status" value="1"/>
</dbReference>
<dbReference type="PANTHER" id="PTHR47802">
    <property type="entry name" value="GLYOXALASE FAMILY PROTEIN, EXPRESSED"/>
    <property type="match status" value="1"/>
</dbReference>
<dbReference type="OrthoDB" id="16820at2759"/>
<dbReference type="EMBL" id="KZ451889">
    <property type="protein sequence ID" value="PKA65800.1"/>
    <property type="molecule type" value="Genomic_DNA"/>
</dbReference>
<feature type="domain" description="VOC" evidence="1">
    <location>
        <begin position="8"/>
        <end position="136"/>
    </location>
</feature>
<evidence type="ECO:0000313" key="3">
    <source>
        <dbReference type="Proteomes" id="UP000236161"/>
    </source>
</evidence>
<dbReference type="PANTHER" id="PTHR47802:SF1">
    <property type="entry name" value="GLYOXALASE FAMILY PROTEIN, EXPRESSED"/>
    <property type="match status" value="1"/>
</dbReference>
<dbReference type="InterPro" id="IPR004360">
    <property type="entry name" value="Glyas_Fos-R_dOase_dom"/>
</dbReference>
<evidence type="ECO:0000313" key="2">
    <source>
        <dbReference type="EMBL" id="PKA65800.1"/>
    </source>
</evidence>
<proteinExistence type="predicted"/>
<gene>
    <name evidence="2" type="ORF">AXF42_Ash017325</name>
</gene>
<dbReference type="SUPFAM" id="SSF54593">
    <property type="entry name" value="Glyoxalase/Bleomycin resistance protein/Dihydroxybiphenyl dioxygenase"/>
    <property type="match status" value="1"/>
</dbReference>
<protein>
    <recommendedName>
        <fullName evidence="1">VOC domain-containing protein</fullName>
    </recommendedName>
</protein>
<sequence>MSAAAGIRLNHIARESPDVKRLASFYQEVLGFEKIETPNFGYIEVIWLRLPPDFSLHLIERDPKSKLPEGPHAVTLEAAVADPRALPRGHHIAFSVANYDYFVQSLKEKGIETFEKTQPNGKTRQVFFFDPDGEYM</sequence>
<evidence type="ECO:0000259" key="1">
    <source>
        <dbReference type="PROSITE" id="PS51819"/>
    </source>
</evidence>
<dbReference type="InterPro" id="IPR029068">
    <property type="entry name" value="Glyas_Bleomycin-R_OHBP_Dase"/>
</dbReference>
<name>A0A2I0BDD3_9ASPA</name>
<dbReference type="InterPro" id="IPR037523">
    <property type="entry name" value="VOC_core"/>
</dbReference>
<keyword evidence="3" id="KW-1185">Reference proteome</keyword>
<dbReference type="Proteomes" id="UP000236161">
    <property type="component" value="Unassembled WGS sequence"/>
</dbReference>
<dbReference type="CDD" id="cd07245">
    <property type="entry name" value="VOC_like"/>
    <property type="match status" value="1"/>
</dbReference>
<dbReference type="STRING" id="1088818.A0A2I0BDD3"/>
<dbReference type="AlphaFoldDB" id="A0A2I0BDD3"/>
<organism evidence="2 3">
    <name type="scientific">Apostasia shenzhenica</name>
    <dbReference type="NCBI Taxonomy" id="1088818"/>
    <lineage>
        <taxon>Eukaryota</taxon>
        <taxon>Viridiplantae</taxon>
        <taxon>Streptophyta</taxon>
        <taxon>Embryophyta</taxon>
        <taxon>Tracheophyta</taxon>
        <taxon>Spermatophyta</taxon>
        <taxon>Magnoliopsida</taxon>
        <taxon>Liliopsida</taxon>
        <taxon>Asparagales</taxon>
        <taxon>Orchidaceae</taxon>
        <taxon>Apostasioideae</taxon>
        <taxon>Apostasia</taxon>
    </lineage>
</organism>